<evidence type="ECO:0000256" key="1">
    <source>
        <dbReference type="SAM" id="Phobius"/>
    </source>
</evidence>
<keyword evidence="1" id="KW-1133">Transmembrane helix</keyword>
<gene>
    <name evidence="2" type="ordered locus">MHF_1057</name>
</gene>
<reference evidence="2 3" key="1">
    <citation type="journal article" date="2011" name="J. Bacteriol.">
        <title>Complete genome sequences of two hemotropic Mycoplasmas, Mycoplasma haemofelis strain Ohio2 and Mycoplasma suis strain Illinois.</title>
        <authorList>
            <person name="Messick J.B."/>
            <person name="Santos A.P."/>
            <person name="Guimaraes A.M."/>
        </authorList>
    </citation>
    <scope>NUCLEOTIDE SEQUENCE [LARGE SCALE GENOMIC DNA]</scope>
    <source>
        <strain evidence="2 3">Ohio2</strain>
    </source>
</reference>
<dbReference type="HOGENOM" id="CLU_098620_3_0_14"/>
<organism evidence="2 3">
    <name type="scientific">Mycoplasma haemofelis (strain Ohio2)</name>
    <dbReference type="NCBI Taxonomy" id="859194"/>
    <lineage>
        <taxon>Bacteria</taxon>
        <taxon>Bacillati</taxon>
        <taxon>Mycoplasmatota</taxon>
        <taxon>Mollicutes</taxon>
        <taxon>Mycoplasmataceae</taxon>
        <taxon>Mycoplasma</taxon>
    </lineage>
</organism>
<name>F6FJF2_MYCHI</name>
<keyword evidence="1" id="KW-0472">Membrane</keyword>
<reference key="2">
    <citation type="submission" date="2011-05" db="EMBL/GenBank/DDBJ databases">
        <title>The Genome of Mycoplasma haemofelis Strain Ohio2, a pathogenic hemoplasma of the cat.</title>
        <authorList>
            <person name="Santos A.P."/>
            <person name="Guimaraes A.M.S."/>
            <person name="SanMiguel P.J."/>
            <person name="Martin S.W."/>
            <person name="Messick J.B."/>
        </authorList>
    </citation>
    <scope>NUCLEOTIDE SEQUENCE</scope>
    <source>
        <strain>Ohio2</strain>
    </source>
</reference>
<evidence type="ECO:0000313" key="2">
    <source>
        <dbReference type="EMBL" id="AEG73307.1"/>
    </source>
</evidence>
<dbReference type="Proteomes" id="UP000007952">
    <property type="component" value="Chromosome"/>
</dbReference>
<dbReference type="EMBL" id="CP002808">
    <property type="protein sequence ID" value="AEG73307.1"/>
    <property type="molecule type" value="Genomic_DNA"/>
</dbReference>
<keyword evidence="1" id="KW-0812">Transmembrane</keyword>
<proteinExistence type="predicted"/>
<feature type="transmembrane region" description="Helical" evidence="1">
    <location>
        <begin position="6"/>
        <end position="26"/>
    </location>
</feature>
<protein>
    <submittedName>
        <fullName evidence="2">Uncharacterized protein</fullName>
    </submittedName>
</protein>
<evidence type="ECO:0000313" key="3">
    <source>
        <dbReference type="Proteomes" id="UP000007952"/>
    </source>
</evidence>
<accession>F6FJF2</accession>
<dbReference type="AlphaFoldDB" id="F6FJF2"/>
<sequence>MASNNLYLLGALGTAGAVGGGIYLASPNPKPVTTIRDKLTQDKYTPLQSGDSTNWDKVLAKYNEVKNTPTKRFTTSTETISLENLKRDCESSLDKETSDDLYSKVKLWCTTPRSIRERLGDLNITLLKTDGEDDNTGDKSKWAKLEGKYRDGGNSDIKNFKVDASSATDTWKKLRDECKKHLDKDRWDAEYEYYLGKVSEWCSDKG</sequence>
<dbReference type="BioCyc" id="MHAE859194:G1GR7-1048-MONOMER"/>
<dbReference type="STRING" id="859194.MHF_1057"/>
<dbReference type="KEGG" id="mhf:MHF_1057"/>